<dbReference type="EMBL" id="PUHW01000016">
    <property type="protein sequence ID" value="KAG0690837.1"/>
    <property type="molecule type" value="Genomic_DNA"/>
</dbReference>
<dbReference type="Pfam" id="PF03367">
    <property type="entry name" value="Zn_ribbon_ZPR1"/>
    <property type="match status" value="2"/>
</dbReference>
<dbReference type="NCBIfam" id="TIGR00310">
    <property type="entry name" value="ZPR1_znf"/>
    <property type="match status" value="2"/>
</dbReference>
<comment type="caution">
    <text evidence="11">The sequence shown here is derived from an EMBL/GenBank/DDBJ whole genome shotgun (WGS) entry which is preliminary data.</text>
</comment>
<dbReference type="InterPro" id="IPR056180">
    <property type="entry name" value="ZPR1_jr_dom"/>
</dbReference>
<feature type="domain" description="Zinc finger ZPR1-type" evidence="10">
    <location>
        <begin position="80"/>
        <end position="239"/>
    </location>
</feature>
<dbReference type="SMART" id="SM00709">
    <property type="entry name" value="Zpr1"/>
    <property type="match status" value="2"/>
</dbReference>
<dbReference type="InterPro" id="IPR042451">
    <property type="entry name" value="ZPR1_A/B_dom"/>
</dbReference>
<sequence>MQHSSEEHIDKKPRRMSQETANTTQPTQTTVQATEEPKKENLFQTVGEIAAEADAEEDDQGLRKTGAEDAQGHAVQEVDSLCMRCGETGVTRLLLTSIPYFKEIVLMSFACPHCGFRNSEIQPASEIQEKGSRYVLKIENAEDLSRQVVKSDSCSCKFVELDIEIPPGRGQLISPEGLLTEMIENLQVDQPQRKTLQPEVYEKIEELIVKVQKYINCEPGTLPTTLIVDDPSGNSWIEYVPGEPQHKWSCTHYARTPAQNVQLGLISADEVAYREQQIQKEKDEAAKNLVKHAHTEPGHDNPRATGLVSDQSEIENFSNEVETFRATCSGCYSPCETHMKLVNIPHFKDVVIMSTVCDHCGYKSNEVKTGGEIPDHGSKITLVCDDPEDLARDILKSETCGMNIPELSLDLTPGTLGGRFTTIEGLLKQVRDELHSRVYTQTSDSMAPSTKSRWIVFFDNLDKAIDGKTKFTILMTDPLSSSYIQNVYAPDADPNMTIEEYPRTAEENEELGLTDMKTENYEVDQNIIDDSADAAPEHTETGTSNQ</sequence>
<dbReference type="GO" id="GO:0005634">
    <property type="term" value="C:nucleus"/>
    <property type="evidence" value="ECO:0007669"/>
    <property type="project" value="UniProtKB-SubCell"/>
</dbReference>
<dbReference type="Gene3D" id="2.20.25.420">
    <property type="entry name" value="ZPR1, zinc finger domain"/>
    <property type="match status" value="2"/>
</dbReference>
<feature type="compositionally biased region" description="Low complexity" evidence="9">
    <location>
        <begin position="18"/>
        <end position="34"/>
    </location>
</feature>
<dbReference type="Gene3D" id="2.60.120.1040">
    <property type="entry name" value="ZPR1, A/B domain"/>
    <property type="match status" value="2"/>
</dbReference>
<comment type="similarity">
    <text evidence="2">Belongs to the ZPR1 family.</text>
</comment>
<evidence type="ECO:0000256" key="4">
    <source>
        <dbReference type="ARBA" id="ARBA00022737"/>
    </source>
</evidence>
<dbReference type="PANTHER" id="PTHR10876:SF0">
    <property type="entry name" value="ZINC FINGER PROTEIN ZPR1"/>
    <property type="match status" value="1"/>
</dbReference>
<keyword evidence="12" id="KW-1185">Reference proteome</keyword>
<reference evidence="11" key="1">
    <citation type="submission" date="2020-11" db="EMBL/GenBank/DDBJ databases">
        <title>Kefir isolates.</title>
        <authorList>
            <person name="Marcisauskas S."/>
            <person name="Kim Y."/>
            <person name="Blasche S."/>
        </authorList>
    </citation>
    <scope>NUCLEOTIDE SEQUENCE</scope>
    <source>
        <strain evidence="11">Olga-1</strain>
    </source>
</reference>
<keyword evidence="7" id="KW-0539">Nucleus</keyword>
<evidence type="ECO:0000313" key="12">
    <source>
        <dbReference type="Proteomes" id="UP000697127"/>
    </source>
</evidence>
<dbReference type="InterPro" id="IPR042452">
    <property type="entry name" value="ZPR1_Znf1/2"/>
</dbReference>
<evidence type="ECO:0000256" key="1">
    <source>
        <dbReference type="ARBA" id="ARBA00004123"/>
    </source>
</evidence>
<keyword evidence="4" id="KW-0677">Repeat</keyword>
<evidence type="ECO:0000259" key="10">
    <source>
        <dbReference type="SMART" id="SM00709"/>
    </source>
</evidence>
<dbReference type="InterPro" id="IPR004457">
    <property type="entry name" value="Znf_ZPR1"/>
</dbReference>
<dbReference type="GO" id="GO:0008270">
    <property type="term" value="F:zinc ion binding"/>
    <property type="evidence" value="ECO:0007669"/>
    <property type="project" value="UniProtKB-KW"/>
</dbReference>
<dbReference type="FunFam" id="2.20.25.420:FF:000001">
    <property type="entry name" value="Zinc finger protein ZPR1"/>
    <property type="match status" value="1"/>
</dbReference>
<evidence type="ECO:0000256" key="8">
    <source>
        <dbReference type="ARBA" id="ARBA00054139"/>
    </source>
</evidence>
<dbReference type="Proteomes" id="UP000697127">
    <property type="component" value="Unassembled WGS sequence"/>
</dbReference>
<dbReference type="InterPro" id="IPR040141">
    <property type="entry name" value="ZPR1"/>
</dbReference>
<evidence type="ECO:0000256" key="6">
    <source>
        <dbReference type="ARBA" id="ARBA00022833"/>
    </source>
</evidence>
<keyword evidence="5 11" id="KW-0863">Zinc-finger</keyword>
<protein>
    <submittedName>
        <fullName evidence="11">Nucleolar zinc-finger protein</fullName>
    </submittedName>
</protein>
<keyword evidence="3" id="KW-0479">Metal-binding</keyword>
<dbReference type="Pfam" id="PF22794">
    <property type="entry name" value="jr-ZPR1"/>
    <property type="match status" value="2"/>
</dbReference>
<evidence type="ECO:0000256" key="2">
    <source>
        <dbReference type="ARBA" id="ARBA00008354"/>
    </source>
</evidence>
<evidence type="ECO:0000256" key="7">
    <source>
        <dbReference type="ARBA" id="ARBA00023242"/>
    </source>
</evidence>
<dbReference type="AlphaFoldDB" id="A0A9P6WPE7"/>
<organism evidence="11 12">
    <name type="scientific">Pichia californica</name>
    <dbReference type="NCBI Taxonomy" id="460514"/>
    <lineage>
        <taxon>Eukaryota</taxon>
        <taxon>Fungi</taxon>
        <taxon>Dikarya</taxon>
        <taxon>Ascomycota</taxon>
        <taxon>Saccharomycotina</taxon>
        <taxon>Pichiomycetes</taxon>
        <taxon>Pichiales</taxon>
        <taxon>Pichiaceae</taxon>
        <taxon>Pichia</taxon>
    </lineage>
</organism>
<keyword evidence="6" id="KW-0862">Zinc</keyword>
<dbReference type="FunFam" id="2.60.120.1040:FF:000001">
    <property type="entry name" value="Zinc finger protein ZPR1"/>
    <property type="match status" value="1"/>
</dbReference>
<feature type="region of interest" description="Disordered" evidence="9">
    <location>
        <begin position="1"/>
        <end position="62"/>
    </location>
</feature>
<dbReference type="FunFam" id="2.60.120.1040:FF:000003">
    <property type="entry name" value="Zinc finger protein zpr1"/>
    <property type="match status" value="1"/>
</dbReference>
<proteinExistence type="inferred from homology"/>
<evidence type="ECO:0000256" key="3">
    <source>
        <dbReference type="ARBA" id="ARBA00022723"/>
    </source>
</evidence>
<feature type="compositionally biased region" description="Basic and acidic residues" evidence="9">
    <location>
        <begin position="1"/>
        <end position="10"/>
    </location>
</feature>
<evidence type="ECO:0000256" key="5">
    <source>
        <dbReference type="ARBA" id="ARBA00022771"/>
    </source>
</evidence>
<evidence type="ECO:0000313" key="11">
    <source>
        <dbReference type="EMBL" id="KAG0690837.1"/>
    </source>
</evidence>
<feature type="domain" description="Zinc finger ZPR1-type" evidence="10">
    <location>
        <begin position="326"/>
        <end position="486"/>
    </location>
</feature>
<dbReference type="PANTHER" id="PTHR10876">
    <property type="entry name" value="ZINC FINGER PROTEIN ZPR1"/>
    <property type="match status" value="1"/>
</dbReference>
<name>A0A9P6WPE7_9ASCO</name>
<evidence type="ECO:0000256" key="9">
    <source>
        <dbReference type="SAM" id="MobiDB-lite"/>
    </source>
</evidence>
<feature type="region of interest" description="Disordered" evidence="9">
    <location>
        <begin position="527"/>
        <end position="546"/>
    </location>
</feature>
<comment type="subcellular location">
    <subcellularLocation>
        <location evidence="1">Nucleus</location>
    </subcellularLocation>
</comment>
<gene>
    <name evidence="11" type="primary">ZPR1</name>
    <name evidence="11" type="ORF">C6P40_001097</name>
</gene>
<accession>A0A9P6WPE7</accession>
<comment type="function">
    <text evidence="8">Acts as a protein folding chaperone for elongation factor 1-alpha.</text>
</comment>
<dbReference type="FunFam" id="2.20.25.420:FF:000002">
    <property type="entry name" value="Zinc finger protein ZPR1"/>
    <property type="match status" value="1"/>
</dbReference>